<dbReference type="PANTHER" id="PTHR47197:SF3">
    <property type="entry name" value="DIHYDRO-HEME D1 DEHYDROGENASE"/>
    <property type="match status" value="1"/>
</dbReference>
<dbReference type="Proteomes" id="UP000198598">
    <property type="component" value="Unassembled WGS sequence"/>
</dbReference>
<dbReference type="AlphaFoldDB" id="A0A1I1ERY4"/>
<evidence type="ECO:0000256" key="1">
    <source>
        <dbReference type="SAM" id="Phobius"/>
    </source>
</evidence>
<name>A0A1I1ERY4_9BACT</name>
<gene>
    <name evidence="2" type="ORF">SAMN05216167_10145</name>
</gene>
<protein>
    <recommendedName>
        <fullName evidence="4">DNA-binding beta-propeller fold protein YncE</fullName>
    </recommendedName>
</protein>
<dbReference type="InterPro" id="IPR015943">
    <property type="entry name" value="WD40/YVTN_repeat-like_dom_sf"/>
</dbReference>
<dbReference type="SUPFAM" id="SSF50969">
    <property type="entry name" value="YVTN repeat-like/Quinoprotein amine dehydrogenase"/>
    <property type="match status" value="1"/>
</dbReference>
<keyword evidence="1" id="KW-1133">Transmembrane helix</keyword>
<feature type="transmembrane region" description="Helical" evidence="1">
    <location>
        <begin position="53"/>
        <end position="72"/>
    </location>
</feature>
<sequence length="434" mass="47823">MVHFSDPISADPNARDLRNILRNLRVNLTGFVLTNRQTHPLLTSNVTHMKAKINWLLFLIGGVFLVSTTAWISSKDTFVTNFSKSAPKVQRYLYVVTPGVRNYLGYGGHGIQVFDIDNNHKFVKFIKTGGLSKNGKPSNVKGVDVSLATNCIYISTLEALQCIDLTTEKLVWEKPYEGGVDRISISPDGTIIYMPSLEKEFWTVVDARTGDIIKKIVTNSGAHNTIYGPDGKFVYLAGLKSTMLNVADTRTHTVAKQVGPFAADIRPFTINGAQTLVYVNVNGLLGFEIGDLVTGKFLHRVVVEGFNIGEVKRHGCPSHGIGMTPDEKEIWLCDGANNRVHIFDNTVMPPVQKTSILVRDMPGWITFSVDGKYAYPSTGDIIDVKTRKIITTLEDQDFNAVQSEKMVEIHFSSGKAVAAGDQFGLGQVKKVAKN</sequence>
<accession>A0A1I1ERY4</accession>
<organism evidence="2 3">
    <name type="scientific">Spirosoma endophyticum</name>
    <dbReference type="NCBI Taxonomy" id="662367"/>
    <lineage>
        <taxon>Bacteria</taxon>
        <taxon>Pseudomonadati</taxon>
        <taxon>Bacteroidota</taxon>
        <taxon>Cytophagia</taxon>
        <taxon>Cytophagales</taxon>
        <taxon>Cytophagaceae</taxon>
        <taxon>Spirosoma</taxon>
    </lineage>
</organism>
<dbReference type="Gene3D" id="2.130.10.10">
    <property type="entry name" value="YVTN repeat-like/Quinoprotein amine dehydrogenase"/>
    <property type="match status" value="1"/>
</dbReference>
<keyword evidence="3" id="KW-1185">Reference proteome</keyword>
<keyword evidence="1" id="KW-0472">Membrane</keyword>
<proteinExistence type="predicted"/>
<evidence type="ECO:0008006" key="4">
    <source>
        <dbReference type="Google" id="ProtNLM"/>
    </source>
</evidence>
<evidence type="ECO:0000313" key="3">
    <source>
        <dbReference type="Proteomes" id="UP000198598"/>
    </source>
</evidence>
<dbReference type="InterPro" id="IPR011044">
    <property type="entry name" value="Quino_amine_DH_bsu"/>
</dbReference>
<dbReference type="PANTHER" id="PTHR47197">
    <property type="entry name" value="PROTEIN NIRF"/>
    <property type="match status" value="1"/>
</dbReference>
<dbReference type="STRING" id="662367.SAMN05216167_10145"/>
<evidence type="ECO:0000313" key="2">
    <source>
        <dbReference type="EMBL" id="SFB89899.1"/>
    </source>
</evidence>
<dbReference type="EMBL" id="FOLQ01000001">
    <property type="protein sequence ID" value="SFB89899.1"/>
    <property type="molecule type" value="Genomic_DNA"/>
</dbReference>
<reference evidence="2 3" key="1">
    <citation type="submission" date="2016-10" db="EMBL/GenBank/DDBJ databases">
        <authorList>
            <person name="de Groot N.N."/>
        </authorList>
    </citation>
    <scope>NUCLEOTIDE SEQUENCE [LARGE SCALE GENOMIC DNA]</scope>
    <source>
        <strain evidence="2 3">DSM 26130</strain>
    </source>
</reference>
<keyword evidence="1" id="KW-0812">Transmembrane</keyword>
<dbReference type="InterPro" id="IPR051200">
    <property type="entry name" value="Host-pathogen_enzymatic-act"/>
</dbReference>